<evidence type="ECO:0000313" key="4">
    <source>
        <dbReference type="Proteomes" id="UP001165289"/>
    </source>
</evidence>
<accession>A0AAV7K796</accession>
<dbReference type="AlphaFoldDB" id="A0AAV7K796"/>
<feature type="coiled-coil region" evidence="1">
    <location>
        <begin position="276"/>
        <end position="303"/>
    </location>
</feature>
<organism evidence="3 4">
    <name type="scientific">Oopsacas minuta</name>
    <dbReference type="NCBI Taxonomy" id="111878"/>
    <lineage>
        <taxon>Eukaryota</taxon>
        <taxon>Metazoa</taxon>
        <taxon>Porifera</taxon>
        <taxon>Hexactinellida</taxon>
        <taxon>Hexasterophora</taxon>
        <taxon>Lyssacinosida</taxon>
        <taxon>Leucopsacidae</taxon>
        <taxon>Oopsacas</taxon>
    </lineage>
</organism>
<name>A0AAV7K796_9METZ</name>
<proteinExistence type="predicted"/>
<evidence type="ECO:0000256" key="2">
    <source>
        <dbReference type="SAM" id="MobiDB-lite"/>
    </source>
</evidence>
<reference evidence="3 4" key="1">
    <citation type="journal article" date="2023" name="BMC Biol.">
        <title>The compact genome of the sponge Oopsacas minuta (Hexactinellida) is lacking key metazoan core genes.</title>
        <authorList>
            <person name="Santini S."/>
            <person name="Schenkelaars Q."/>
            <person name="Jourda C."/>
            <person name="Duchesne M."/>
            <person name="Belahbib H."/>
            <person name="Rocher C."/>
            <person name="Selva M."/>
            <person name="Riesgo A."/>
            <person name="Vervoort M."/>
            <person name="Leys S.P."/>
            <person name="Kodjabachian L."/>
            <person name="Le Bivic A."/>
            <person name="Borchiellini C."/>
            <person name="Claverie J.M."/>
            <person name="Renard E."/>
        </authorList>
    </citation>
    <scope>NUCLEOTIDE SEQUENCE [LARGE SCALE GENOMIC DNA]</scope>
    <source>
        <strain evidence="3">SPO-2</strain>
    </source>
</reference>
<sequence>MSEFPKSSRLKREKNSNDLNTQTFQNSLLTAEPIDEIIIEETREEPYYSASSRENYRKLAMLESLIREKECEIKRMAHDHQLTLSQVSSQADFYKNQYSIMMEELQGENRDFREANMQLSANYEHALENIQKMNLRIQKERGEYDSREKRCEEMLIKNQNDSNLSKKELCRLQDRAQLLDKELQESRSRENNLNKELTNRTRALSNVDSQLQILKGENQNVESKLVNSLKEIETYKSYLLAIENHFHISFPRITRPHSTSQSFRFEWLVTTMRDYTQQLLADHQQLQSNVSRIEKDRDLLKSEQFSIYNSLMREIAILQLDSQLNEDSSNSMLLHLLVTKLKESLQSSELGMMEKSQENEFLSKEVVNLQIYVTSLKEDKEDLQLSNTRLEQMNKKSLSRIDTLQKENANFSKPDYTNPTHDVTNFASSNCYSPSRQREPNSIMKSKQGLSNVERDKMFLLSQVESLTDRLTNSNVFQSTPKYNSTSKLSTYA</sequence>
<keyword evidence="4" id="KW-1185">Reference proteome</keyword>
<protein>
    <submittedName>
        <fullName evidence="3">Uncharacterized protein</fullName>
    </submittedName>
</protein>
<evidence type="ECO:0000256" key="1">
    <source>
        <dbReference type="SAM" id="Coils"/>
    </source>
</evidence>
<dbReference type="EMBL" id="JAKMXF010000144">
    <property type="protein sequence ID" value="KAI6656545.1"/>
    <property type="molecule type" value="Genomic_DNA"/>
</dbReference>
<evidence type="ECO:0000313" key="3">
    <source>
        <dbReference type="EMBL" id="KAI6656545.1"/>
    </source>
</evidence>
<feature type="coiled-coil region" evidence="1">
    <location>
        <begin position="176"/>
        <end position="231"/>
    </location>
</feature>
<dbReference type="Proteomes" id="UP001165289">
    <property type="component" value="Unassembled WGS sequence"/>
</dbReference>
<gene>
    <name evidence="3" type="ORF">LOD99_1340</name>
</gene>
<feature type="region of interest" description="Disordered" evidence="2">
    <location>
        <begin position="1"/>
        <end position="21"/>
    </location>
</feature>
<keyword evidence="1" id="KW-0175">Coiled coil</keyword>
<feature type="coiled-coil region" evidence="1">
    <location>
        <begin position="59"/>
        <end position="143"/>
    </location>
</feature>
<feature type="coiled-coil region" evidence="1">
    <location>
        <begin position="373"/>
        <end position="407"/>
    </location>
</feature>
<comment type="caution">
    <text evidence="3">The sequence shown here is derived from an EMBL/GenBank/DDBJ whole genome shotgun (WGS) entry which is preliminary data.</text>
</comment>